<evidence type="ECO:0000313" key="1">
    <source>
        <dbReference type="EMBL" id="KAI5681636.1"/>
    </source>
</evidence>
<proteinExistence type="predicted"/>
<comment type="caution">
    <text evidence="1">The sequence shown here is derived from an EMBL/GenBank/DDBJ whole genome shotgun (WGS) entry which is preliminary data.</text>
</comment>
<name>A0ACC0C9M6_CATRO</name>
<sequence>MEKKSRKSSLFWTQLSLASISYRGRYRPHLSLMALRVSESWLACAYFAQFTASLQFVIDLRVEDLSQVLTKTGHTDNDMVEESHACKTSKDAYFVASSNSPGMIITIVQLKENDNENNYAE</sequence>
<accession>A0ACC0C9M6</accession>
<gene>
    <name evidence="1" type="ORF">M9H77_02864</name>
</gene>
<organism evidence="1 2">
    <name type="scientific">Catharanthus roseus</name>
    <name type="common">Madagascar periwinkle</name>
    <name type="synonym">Vinca rosea</name>
    <dbReference type="NCBI Taxonomy" id="4058"/>
    <lineage>
        <taxon>Eukaryota</taxon>
        <taxon>Viridiplantae</taxon>
        <taxon>Streptophyta</taxon>
        <taxon>Embryophyta</taxon>
        <taxon>Tracheophyta</taxon>
        <taxon>Spermatophyta</taxon>
        <taxon>Magnoliopsida</taxon>
        <taxon>eudicotyledons</taxon>
        <taxon>Gunneridae</taxon>
        <taxon>Pentapetalae</taxon>
        <taxon>asterids</taxon>
        <taxon>lamiids</taxon>
        <taxon>Gentianales</taxon>
        <taxon>Apocynaceae</taxon>
        <taxon>Rauvolfioideae</taxon>
        <taxon>Vinceae</taxon>
        <taxon>Catharanthinae</taxon>
        <taxon>Catharanthus</taxon>
    </lineage>
</organism>
<reference evidence="2" key="1">
    <citation type="journal article" date="2023" name="Nat. Plants">
        <title>Single-cell RNA sequencing provides a high-resolution roadmap for understanding the multicellular compartmentation of specialized metabolism.</title>
        <authorList>
            <person name="Sun S."/>
            <person name="Shen X."/>
            <person name="Li Y."/>
            <person name="Li Y."/>
            <person name="Wang S."/>
            <person name="Li R."/>
            <person name="Zhang H."/>
            <person name="Shen G."/>
            <person name="Guo B."/>
            <person name="Wei J."/>
            <person name="Xu J."/>
            <person name="St-Pierre B."/>
            <person name="Chen S."/>
            <person name="Sun C."/>
        </authorList>
    </citation>
    <scope>NUCLEOTIDE SEQUENCE [LARGE SCALE GENOMIC DNA]</scope>
</reference>
<protein>
    <submittedName>
        <fullName evidence="1">Uncharacterized protein</fullName>
    </submittedName>
</protein>
<keyword evidence="2" id="KW-1185">Reference proteome</keyword>
<evidence type="ECO:0000313" key="2">
    <source>
        <dbReference type="Proteomes" id="UP001060085"/>
    </source>
</evidence>
<dbReference type="Proteomes" id="UP001060085">
    <property type="component" value="Linkage Group LG01"/>
</dbReference>
<dbReference type="EMBL" id="CM044701">
    <property type="protein sequence ID" value="KAI5681636.1"/>
    <property type="molecule type" value="Genomic_DNA"/>
</dbReference>